<proteinExistence type="predicted"/>
<dbReference type="Pfam" id="PF12323">
    <property type="entry name" value="HTH_OrfB_IS605"/>
    <property type="match status" value="1"/>
</dbReference>
<gene>
    <name evidence="2" type="ORF">N7548_08840</name>
</gene>
<comment type="caution">
    <text evidence="2">The sequence shown here is derived from an EMBL/GenBank/DDBJ whole genome shotgun (WGS) entry which is preliminary data.</text>
</comment>
<evidence type="ECO:0000259" key="1">
    <source>
        <dbReference type="Pfam" id="PF12323"/>
    </source>
</evidence>
<dbReference type="RefSeq" id="WP_263609109.1">
    <property type="nucleotide sequence ID" value="NZ_JAOVQM010000025.1"/>
</dbReference>
<organism evidence="2 3">
    <name type="scientific">Paracholeplasma manati</name>
    <dbReference type="NCBI Taxonomy" id="591373"/>
    <lineage>
        <taxon>Bacteria</taxon>
        <taxon>Bacillati</taxon>
        <taxon>Mycoplasmatota</taxon>
        <taxon>Mollicutes</taxon>
        <taxon>Acholeplasmatales</taxon>
        <taxon>Acholeplasmataceae</taxon>
        <taxon>Paracholeplasma</taxon>
    </lineage>
</organism>
<evidence type="ECO:0000313" key="3">
    <source>
        <dbReference type="Proteomes" id="UP001177160"/>
    </source>
</evidence>
<evidence type="ECO:0000313" key="2">
    <source>
        <dbReference type="EMBL" id="MCV2232920.1"/>
    </source>
</evidence>
<feature type="non-terminal residue" evidence="2">
    <location>
        <position position="82"/>
    </location>
</feature>
<dbReference type="Proteomes" id="UP001177160">
    <property type="component" value="Unassembled WGS sequence"/>
</dbReference>
<keyword evidence="3" id="KW-1185">Reference proteome</keyword>
<feature type="domain" description="Transposase putative helix-turn-helix" evidence="1">
    <location>
        <begin position="1"/>
        <end position="44"/>
    </location>
</feature>
<dbReference type="EMBL" id="JAOVQM010000025">
    <property type="protein sequence ID" value="MCV2232920.1"/>
    <property type="molecule type" value="Genomic_DNA"/>
</dbReference>
<sequence>MNKAFKFRIYPNESQKTLIHMTLGHNRFLWNKMLEDKQKHYELTKNILHPTPAQYKDAYPFLKDIDSLSLANTQLNQEKAFK</sequence>
<name>A0ABT2YA69_9MOLU</name>
<dbReference type="InterPro" id="IPR021027">
    <property type="entry name" value="Transposase_put_HTH"/>
</dbReference>
<protein>
    <submittedName>
        <fullName evidence="2">Helix-turn-helix domain-containing protein</fullName>
    </submittedName>
</protein>
<reference evidence="2" key="1">
    <citation type="submission" date="2022-09" db="EMBL/GenBank/DDBJ databases">
        <title>Novel Mycoplasma species identified in domestic and wild animals.</title>
        <authorList>
            <person name="Volokhov D.V."/>
            <person name="Furtak V.A."/>
            <person name="Zagorodnyaya T.A."/>
        </authorList>
    </citation>
    <scope>NUCLEOTIDE SEQUENCE</scope>
    <source>
        <strain evidence="2">Oakley</strain>
    </source>
</reference>
<accession>A0ABT2YA69</accession>